<evidence type="ECO:0000313" key="2">
    <source>
        <dbReference type="EMBL" id="STX45655.1"/>
    </source>
</evidence>
<dbReference type="OrthoDB" id="1493005at2"/>
<reference evidence="2 4" key="2">
    <citation type="submission" date="2018-06" db="EMBL/GenBank/DDBJ databases">
        <authorList>
            <consortium name="Pathogen Informatics"/>
            <person name="Doyle S."/>
        </authorList>
    </citation>
    <scope>NUCLEOTIDE SEQUENCE [LARGE SCALE GENOMIC DNA]</scope>
    <source>
        <strain evidence="2 4">NCTC12388</strain>
    </source>
</reference>
<dbReference type="EMBL" id="UGOB01000001">
    <property type="protein sequence ID" value="STX45655.1"/>
    <property type="molecule type" value="Genomic_DNA"/>
</dbReference>
<protein>
    <submittedName>
        <fullName evidence="2">Uncharacterized protein</fullName>
    </submittedName>
</protein>
<proteinExistence type="predicted"/>
<organism evidence="2 4">
    <name type="scientific">Legionella gratiana</name>
    <dbReference type="NCBI Taxonomy" id="45066"/>
    <lineage>
        <taxon>Bacteria</taxon>
        <taxon>Pseudomonadati</taxon>
        <taxon>Pseudomonadota</taxon>
        <taxon>Gammaproteobacteria</taxon>
        <taxon>Legionellales</taxon>
        <taxon>Legionellaceae</taxon>
        <taxon>Legionella</taxon>
    </lineage>
</organism>
<accession>A0A378JDF0</accession>
<sequence>MSNSVQQMIDVYATEKDADITCYFGKISRDQTDYIIDTCRDRKLRKNISLLLTTAGGDPDAAYIISRCFQQAYKTRKTGA</sequence>
<keyword evidence="3" id="KW-1185">Reference proteome</keyword>
<dbReference type="Proteomes" id="UP000054691">
    <property type="component" value="Unassembled WGS sequence"/>
</dbReference>
<dbReference type="RefSeq" id="WP_058499486.1">
    <property type="nucleotide sequence ID" value="NZ_CAAAHW010000004.1"/>
</dbReference>
<evidence type="ECO:0000313" key="3">
    <source>
        <dbReference type="Proteomes" id="UP000054691"/>
    </source>
</evidence>
<name>A0A378JDF0_9GAMM</name>
<evidence type="ECO:0000313" key="1">
    <source>
        <dbReference type="EMBL" id="KTD09131.1"/>
    </source>
</evidence>
<dbReference type="EMBL" id="LNYE01000023">
    <property type="protein sequence ID" value="KTD09131.1"/>
    <property type="molecule type" value="Genomic_DNA"/>
</dbReference>
<gene>
    <name evidence="1" type="ORF">Lgra_2366</name>
    <name evidence="2" type="ORF">NCTC12388_02397</name>
</gene>
<evidence type="ECO:0000313" key="4">
    <source>
        <dbReference type="Proteomes" id="UP000254476"/>
    </source>
</evidence>
<dbReference type="Proteomes" id="UP000254476">
    <property type="component" value="Unassembled WGS sequence"/>
</dbReference>
<reference evidence="1 3" key="1">
    <citation type="submission" date="2015-11" db="EMBL/GenBank/DDBJ databases">
        <title>Genomic analysis of 38 Legionella species identifies large and diverse effector repertoires.</title>
        <authorList>
            <person name="Burstein D."/>
            <person name="Amaro F."/>
            <person name="Zusman T."/>
            <person name="Lifshitz Z."/>
            <person name="Cohen O."/>
            <person name="Gilbert J.A."/>
            <person name="Pupko T."/>
            <person name="Shuman H.A."/>
            <person name="Segal G."/>
        </authorList>
    </citation>
    <scope>NUCLEOTIDE SEQUENCE [LARGE SCALE GENOMIC DNA]</scope>
    <source>
        <strain evidence="1 3">Lyon 8420412</strain>
    </source>
</reference>
<dbReference type="AlphaFoldDB" id="A0A378JDF0"/>